<evidence type="ECO:0000256" key="11">
    <source>
        <dbReference type="SAM" id="Phobius"/>
    </source>
</evidence>
<keyword evidence="8 10" id="KW-0175">Coiled coil</keyword>
<dbReference type="GO" id="GO:0031201">
    <property type="term" value="C:SNARE complex"/>
    <property type="evidence" value="ECO:0007669"/>
    <property type="project" value="TreeGrafter"/>
</dbReference>
<evidence type="ECO:0000256" key="4">
    <source>
        <dbReference type="ARBA" id="ARBA00022692"/>
    </source>
</evidence>
<keyword evidence="4 11" id="KW-0812">Transmembrane</keyword>
<accession>A0AAN7ZXL5</accession>
<evidence type="ECO:0000256" key="2">
    <source>
        <dbReference type="ARBA" id="ARBA00009063"/>
    </source>
</evidence>
<evidence type="ECO:0000256" key="8">
    <source>
        <dbReference type="ARBA" id="ARBA00023054"/>
    </source>
</evidence>
<dbReference type="Pfam" id="PF05739">
    <property type="entry name" value="SNARE"/>
    <property type="match status" value="1"/>
</dbReference>
<evidence type="ECO:0000313" key="13">
    <source>
        <dbReference type="EMBL" id="KAK5779311.1"/>
    </source>
</evidence>
<dbReference type="Proteomes" id="UP001306508">
    <property type="component" value="Unassembled WGS sequence"/>
</dbReference>
<dbReference type="PANTHER" id="PTHR19957:SF83">
    <property type="entry name" value="SYNTAXIN-16"/>
    <property type="match status" value="1"/>
</dbReference>
<comment type="similarity">
    <text evidence="2">Belongs to the syntaxin family.</text>
</comment>
<evidence type="ECO:0000259" key="12">
    <source>
        <dbReference type="PROSITE" id="PS50192"/>
    </source>
</evidence>
<protein>
    <recommendedName>
        <fullName evidence="12">t-SNARE coiled-coil homology domain-containing protein</fullName>
    </recommendedName>
</protein>
<dbReference type="GO" id="GO:0000149">
    <property type="term" value="F:SNARE binding"/>
    <property type="evidence" value="ECO:0007669"/>
    <property type="project" value="TreeGrafter"/>
</dbReference>
<name>A0AAN7ZXL5_9SACH</name>
<dbReference type="AlphaFoldDB" id="A0AAN7ZXL5"/>
<comment type="subcellular location">
    <subcellularLocation>
        <location evidence="1">Golgi apparatus membrane</location>
        <topology evidence="1">Single-pass type IV membrane protein</topology>
    </subcellularLocation>
</comment>
<organism evidence="13 14">
    <name type="scientific">Arxiozyma heterogenica</name>
    <dbReference type="NCBI Taxonomy" id="278026"/>
    <lineage>
        <taxon>Eukaryota</taxon>
        <taxon>Fungi</taxon>
        <taxon>Dikarya</taxon>
        <taxon>Ascomycota</taxon>
        <taxon>Saccharomycotina</taxon>
        <taxon>Saccharomycetes</taxon>
        <taxon>Saccharomycetales</taxon>
        <taxon>Saccharomycetaceae</taxon>
        <taxon>Arxiozyma</taxon>
    </lineage>
</organism>
<evidence type="ECO:0000256" key="6">
    <source>
        <dbReference type="ARBA" id="ARBA00022989"/>
    </source>
</evidence>
<reference evidence="14" key="1">
    <citation type="submission" date="2023-07" db="EMBL/GenBank/DDBJ databases">
        <title>A draft genome of Kazachstania heterogenica Y-27499.</title>
        <authorList>
            <person name="Donic C."/>
            <person name="Kralova J.S."/>
            <person name="Fidel L."/>
            <person name="Ben-Dor S."/>
            <person name="Jung S."/>
        </authorList>
    </citation>
    <scope>NUCLEOTIDE SEQUENCE [LARGE SCALE GENOMIC DNA]</scope>
    <source>
        <strain evidence="14">Y27499</strain>
    </source>
</reference>
<keyword evidence="7" id="KW-0333">Golgi apparatus</keyword>
<dbReference type="Gene3D" id="1.20.58.70">
    <property type="match status" value="1"/>
</dbReference>
<keyword evidence="5" id="KW-0653">Protein transport</keyword>
<dbReference type="InterPro" id="IPR010989">
    <property type="entry name" value="SNARE"/>
</dbReference>
<dbReference type="PROSITE" id="PS00914">
    <property type="entry name" value="SYNTAXIN"/>
    <property type="match status" value="1"/>
</dbReference>
<feature type="coiled-coil region" evidence="10">
    <location>
        <begin position="257"/>
        <end position="284"/>
    </location>
</feature>
<dbReference type="GO" id="GO:0048278">
    <property type="term" value="P:vesicle docking"/>
    <property type="evidence" value="ECO:0007669"/>
    <property type="project" value="TreeGrafter"/>
</dbReference>
<dbReference type="PANTHER" id="PTHR19957">
    <property type="entry name" value="SYNTAXIN"/>
    <property type="match status" value="1"/>
</dbReference>
<dbReference type="EMBL" id="JAWIZZ010000047">
    <property type="protein sequence ID" value="KAK5779311.1"/>
    <property type="molecule type" value="Genomic_DNA"/>
</dbReference>
<evidence type="ECO:0000256" key="7">
    <source>
        <dbReference type="ARBA" id="ARBA00023034"/>
    </source>
</evidence>
<dbReference type="GO" id="GO:0000139">
    <property type="term" value="C:Golgi membrane"/>
    <property type="evidence" value="ECO:0007669"/>
    <property type="project" value="UniProtKB-SubCell"/>
</dbReference>
<evidence type="ECO:0000256" key="5">
    <source>
        <dbReference type="ARBA" id="ARBA00022927"/>
    </source>
</evidence>
<evidence type="ECO:0000256" key="3">
    <source>
        <dbReference type="ARBA" id="ARBA00022448"/>
    </source>
</evidence>
<dbReference type="GO" id="GO:0005484">
    <property type="term" value="F:SNAP receptor activity"/>
    <property type="evidence" value="ECO:0007669"/>
    <property type="project" value="InterPro"/>
</dbReference>
<evidence type="ECO:0000256" key="9">
    <source>
        <dbReference type="ARBA" id="ARBA00023136"/>
    </source>
</evidence>
<dbReference type="SMART" id="SM00397">
    <property type="entry name" value="t_SNARE"/>
    <property type="match status" value="1"/>
</dbReference>
<keyword evidence="3" id="KW-0813">Transport</keyword>
<dbReference type="GO" id="GO:0006906">
    <property type="term" value="P:vesicle fusion"/>
    <property type="evidence" value="ECO:0007669"/>
    <property type="project" value="TreeGrafter"/>
</dbReference>
<dbReference type="InterPro" id="IPR000727">
    <property type="entry name" value="T_SNARE_dom"/>
</dbReference>
<dbReference type="PROSITE" id="PS50192">
    <property type="entry name" value="T_SNARE"/>
    <property type="match status" value="1"/>
</dbReference>
<evidence type="ECO:0000313" key="14">
    <source>
        <dbReference type="Proteomes" id="UP001306508"/>
    </source>
</evidence>
<comment type="caution">
    <text evidence="13">The sequence shown here is derived from an EMBL/GenBank/DDBJ whole genome shotgun (WGS) entry which is preliminary data.</text>
</comment>
<sequence length="410" mass="47650">MFRDRTNLYVSYRRTFPHFARESNDADKTHIDYDEESNLGTSIPLSDPFLENGYNNIEDIELDNLTELSTTNNDVSKRLNRGTLPPLFVDIARDIDDYLKETSLKMEQLMKLYRQNSLPGFDDKSHDAREIEDLSVSILQLFQQCYNIIKKLESIYSTQISNGKQLNRTELIILDNMTKGYAQKIRWESNKFRVLQNNYLKFLNKDDLKPIFPKNDKESSQLVLNMMEEEDQMNSQGIGNSQGGGNEDIEEYSRHTLEQQQLKRQALTNSNQRLLEERDEEIAQLANGVFEVSVIFREMQSLIINQGTIVDRIDYNLENTVVELRGANQHLEGATRYQKRTQKCKLILLLTLCVIVLFFFVMLKPHKHATLESHTIIQHEPVKSDAESSDIVEETSHLEGSEYVTNENFF</sequence>
<dbReference type="InterPro" id="IPR045242">
    <property type="entry name" value="Syntaxin"/>
</dbReference>
<gene>
    <name evidence="13" type="ORF">RI543_003201</name>
</gene>
<dbReference type="CDD" id="cd15845">
    <property type="entry name" value="SNARE_syntaxin16"/>
    <property type="match status" value="1"/>
</dbReference>
<proteinExistence type="inferred from homology"/>
<dbReference type="SUPFAM" id="SSF47661">
    <property type="entry name" value="t-snare proteins"/>
    <property type="match status" value="1"/>
</dbReference>
<keyword evidence="14" id="KW-1185">Reference proteome</keyword>
<evidence type="ECO:0000256" key="1">
    <source>
        <dbReference type="ARBA" id="ARBA00004409"/>
    </source>
</evidence>
<dbReference type="GO" id="GO:0006886">
    <property type="term" value="P:intracellular protein transport"/>
    <property type="evidence" value="ECO:0007669"/>
    <property type="project" value="InterPro"/>
</dbReference>
<keyword evidence="6 11" id="KW-1133">Transmembrane helix</keyword>
<feature type="transmembrane region" description="Helical" evidence="11">
    <location>
        <begin position="346"/>
        <end position="363"/>
    </location>
</feature>
<feature type="domain" description="T-SNARE coiled-coil homology" evidence="12">
    <location>
        <begin position="272"/>
        <end position="334"/>
    </location>
</feature>
<dbReference type="InterPro" id="IPR006012">
    <property type="entry name" value="Syntaxin/epimorphin_CS"/>
</dbReference>
<keyword evidence="9 11" id="KW-0472">Membrane</keyword>
<evidence type="ECO:0000256" key="10">
    <source>
        <dbReference type="SAM" id="Coils"/>
    </source>
</evidence>